<dbReference type="Proteomes" id="UP000202181">
    <property type="component" value="Segment"/>
</dbReference>
<keyword evidence="3" id="KW-1185">Reference proteome</keyword>
<feature type="region of interest" description="Disordered" evidence="1">
    <location>
        <begin position="1"/>
        <end position="21"/>
    </location>
</feature>
<organism evidence="2 3">
    <name type="scientific">Erwinia phage vB_EamM_Asesino</name>
    <dbReference type="NCBI Taxonomy" id="1883370"/>
    <lineage>
        <taxon>Viruses</taxon>
        <taxon>Duplodnaviria</taxon>
        <taxon>Heunggongvirae</taxon>
        <taxon>Uroviricota</taxon>
        <taxon>Caudoviricetes</taxon>
        <taxon>Chimalliviridae</taxon>
        <taxon>Erskinevirus</taxon>
        <taxon>Erskinevirus asesino</taxon>
    </lineage>
</organism>
<gene>
    <name evidence="2" type="ORF">ASESINO_186</name>
</gene>
<feature type="compositionally biased region" description="Low complexity" evidence="1">
    <location>
        <begin position="8"/>
        <end position="19"/>
    </location>
</feature>
<evidence type="ECO:0000256" key="1">
    <source>
        <dbReference type="SAM" id="MobiDB-lite"/>
    </source>
</evidence>
<dbReference type="RefSeq" id="YP_009290804.1">
    <property type="nucleotide sequence ID" value="NC_031107.2"/>
</dbReference>
<dbReference type="GeneID" id="29057136"/>
<dbReference type="KEGG" id="vg:29057136"/>
<name>A0A1B2IA96_9CAUD</name>
<reference evidence="2" key="1">
    <citation type="submission" date="2016-06" db="EMBL/GenBank/DDBJ databases">
        <authorList>
            <person name="Berg J.A."/>
            <person name="Hyde J.R."/>
            <person name="Breakwell D.P."/>
            <person name="Hope S."/>
            <person name="Grose J.H."/>
        </authorList>
    </citation>
    <scope>NUCLEOTIDE SEQUENCE [LARGE SCALE GENOMIC DNA]</scope>
</reference>
<accession>A0A1B2IA96</accession>
<protein>
    <submittedName>
        <fullName evidence="2">Uncharacterized protein</fullName>
    </submittedName>
</protein>
<evidence type="ECO:0000313" key="3">
    <source>
        <dbReference type="Proteomes" id="UP000202181"/>
    </source>
</evidence>
<proteinExistence type="predicted"/>
<dbReference type="EMBL" id="KX397364">
    <property type="protein sequence ID" value="ANZ48199.1"/>
    <property type="molecule type" value="Genomic_DNA"/>
</dbReference>
<sequence>MLSPTTAQSSQNSQCSSMSTIQSTRYIYPSSRQSNYLNNLSNPNTR</sequence>
<evidence type="ECO:0000313" key="2">
    <source>
        <dbReference type="EMBL" id="ANZ48199.1"/>
    </source>
</evidence>